<feature type="transmembrane region" description="Helical" evidence="1">
    <location>
        <begin position="94"/>
        <end position="113"/>
    </location>
</feature>
<keyword evidence="1" id="KW-1133">Transmembrane helix</keyword>
<keyword evidence="1" id="KW-0472">Membrane</keyword>
<protein>
    <recommendedName>
        <fullName evidence="4">SMODS and SLOG-associating 2TM effector domain-containing protein</fullName>
    </recommendedName>
</protein>
<evidence type="ECO:0008006" key="4">
    <source>
        <dbReference type="Google" id="ProtNLM"/>
    </source>
</evidence>
<gene>
    <name evidence="2" type="ORF">H9661_19315</name>
</gene>
<dbReference type="RefSeq" id="WP_143315238.1">
    <property type="nucleotide sequence ID" value="NZ_JACSRA010000061.1"/>
</dbReference>
<reference evidence="2 3" key="1">
    <citation type="submission" date="2020-08" db="EMBL/GenBank/DDBJ databases">
        <title>A Genomic Blueprint of the Chicken Gut Microbiome.</title>
        <authorList>
            <person name="Gilroy R."/>
            <person name="Ravi A."/>
            <person name="Getino M."/>
            <person name="Pursley I."/>
            <person name="Horton D.L."/>
            <person name="Alikhan N.-F."/>
            <person name="Baker D."/>
            <person name="Gharbi K."/>
            <person name="Hall N."/>
            <person name="Watson M."/>
            <person name="Adriaenssens E.M."/>
            <person name="Foster-Nyarko E."/>
            <person name="Jarju S."/>
            <person name="Secka A."/>
            <person name="Antonio M."/>
            <person name="Oren A."/>
            <person name="Chaudhuri R."/>
            <person name="La Ragione R.M."/>
            <person name="Hildebrand F."/>
            <person name="Pallen M.J."/>
        </authorList>
    </citation>
    <scope>NUCLEOTIDE SEQUENCE [LARGE SCALE GENOMIC DNA]</scope>
    <source>
        <strain evidence="2 3">Sa3CVN1</strain>
    </source>
</reference>
<keyword evidence="1" id="KW-0812">Transmembrane</keyword>
<proteinExistence type="predicted"/>
<evidence type="ECO:0000313" key="2">
    <source>
        <dbReference type="EMBL" id="MBD7913501.1"/>
    </source>
</evidence>
<accession>A0ABR8PZA5</accession>
<dbReference type="Proteomes" id="UP000627781">
    <property type="component" value="Unassembled WGS sequence"/>
</dbReference>
<evidence type="ECO:0000256" key="1">
    <source>
        <dbReference type="SAM" id="Phobius"/>
    </source>
</evidence>
<organism evidence="2 3">
    <name type="scientific">Clostridium cibarium</name>
    <dbReference type="NCBI Taxonomy" id="2762247"/>
    <lineage>
        <taxon>Bacteria</taxon>
        <taxon>Bacillati</taxon>
        <taxon>Bacillota</taxon>
        <taxon>Clostridia</taxon>
        <taxon>Eubacteriales</taxon>
        <taxon>Clostridiaceae</taxon>
        <taxon>Clostridium</taxon>
    </lineage>
</organism>
<sequence>MKNELLYTDTIINELTRKVYDRSEAVKYITEKYTEKEFTSSDLKKERRYVRQKIQSNCSSLFDMISGITLAVVSGIVMFLLSNVIFARGSFFKVFLPLVVTAVLLTLFIYLVLDSREKVKLYNLCIDVLDKIQRKEEKENFRSEVSEMVDKAVNDALNSEEVDEYEESIGA</sequence>
<dbReference type="EMBL" id="JACSRA010000061">
    <property type="protein sequence ID" value="MBD7913501.1"/>
    <property type="molecule type" value="Genomic_DNA"/>
</dbReference>
<comment type="caution">
    <text evidence="2">The sequence shown here is derived from an EMBL/GenBank/DDBJ whole genome shotgun (WGS) entry which is preliminary data.</text>
</comment>
<feature type="transmembrane region" description="Helical" evidence="1">
    <location>
        <begin position="61"/>
        <end position="82"/>
    </location>
</feature>
<name>A0ABR8PZA5_9CLOT</name>
<keyword evidence="3" id="KW-1185">Reference proteome</keyword>
<evidence type="ECO:0000313" key="3">
    <source>
        <dbReference type="Proteomes" id="UP000627781"/>
    </source>
</evidence>